<dbReference type="Pfam" id="PF00196">
    <property type="entry name" value="GerE"/>
    <property type="match status" value="1"/>
</dbReference>
<dbReference type="PROSITE" id="PS51819">
    <property type="entry name" value="VOC"/>
    <property type="match status" value="1"/>
</dbReference>
<reference evidence="2" key="1">
    <citation type="submission" date="2022-04" db="EMBL/GenBank/DDBJ databases">
        <title>Lysobacter sp. CAU 1642 isolated from sea sand.</title>
        <authorList>
            <person name="Kim W."/>
        </authorList>
    </citation>
    <scope>NUCLEOTIDE SEQUENCE</scope>
    <source>
        <strain evidence="2">CAU 1642</strain>
    </source>
</reference>
<dbReference type="CDD" id="cd06587">
    <property type="entry name" value="VOC"/>
    <property type="match status" value="1"/>
</dbReference>
<protein>
    <submittedName>
        <fullName evidence="2">LuxR C-terminal-related transcriptional regulator</fullName>
    </submittedName>
</protein>
<accession>A0ABT0GM07</accession>
<dbReference type="EMBL" id="JALNMH010000023">
    <property type="protein sequence ID" value="MCK7595581.1"/>
    <property type="molecule type" value="Genomic_DNA"/>
</dbReference>
<sequence length="210" mass="22825">MRRRGRPPVEDLLTPAEWRVTDGVRHGLSNPQIAARRGVGVDAVKYHVSNTLQKLGLADRRALQLWAGLPRGCALSSSQPGECDVDAELKLGPIGQIARTVSDTAAAERWYREVLGLPHLFTFGTLAFFDCGGVRLMLSQGEAGAESLIYFRVSDLPACWKALQERGAKGVSAPHRIHQHADGSEEWMAFIEDNDGRPIGLMSRVAASAA</sequence>
<dbReference type="RefSeq" id="WP_248211622.1">
    <property type="nucleotide sequence ID" value="NZ_JALNMH010000023.1"/>
</dbReference>
<proteinExistence type="predicted"/>
<dbReference type="Pfam" id="PF00903">
    <property type="entry name" value="Glyoxalase"/>
    <property type="match status" value="1"/>
</dbReference>
<dbReference type="SMART" id="SM00421">
    <property type="entry name" value="HTH_LUXR"/>
    <property type="match status" value="1"/>
</dbReference>
<organism evidence="2 3">
    <name type="scientific">Pseudomarimonas salicorniae</name>
    <dbReference type="NCBI Taxonomy" id="2933270"/>
    <lineage>
        <taxon>Bacteria</taxon>
        <taxon>Pseudomonadati</taxon>
        <taxon>Pseudomonadota</taxon>
        <taxon>Gammaproteobacteria</taxon>
        <taxon>Lysobacterales</taxon>
        <taxon>Lysobacteraceae</taxon>
        <taxon>Pseudomarimonas</taxon>
    </lineage>
</organism>
<dbReference type="Gene3D" id="3.10.180.10">
    <property type="entry name" value="2,3-Dihydroxybiphenyl 1,2-Dioxygenase, domain 1"/>
    <property type="match status" value="1"/>
</dbReference>
<dbReference type="InterPro" id="IPR029068">
    <property type="entry name" value="Glyas_Bleomycin-R_OHBP_Dase"/>
</dbReference>
<dbReference type="InterPro" id="IPR037523">
    <property type="entry name" value="VOC_core"/>
</dbReference>
<evidence type="ECO:0000313" key="2">
    <source>
        <dbReference type="EMBL" id="MCK7595581.1"/>
    </source>
</evidence>
<dbReference type="SUPFAM" id="SSF46894">
    <property type="entry name" value="C-terminal effector domain of the bipartite response regulators"/>
    <property type="match status" value="1"/>
</dbReference>
<dbReference type="InterPro" id="IPR000792">
    <property type="entry name" value="Tscrpt_reg_LuxR_C"/>
</dbReference>
<name>A0ABT0GM07_9GAMM</name>
<dbReference type="InterPro" id="IPR016032">
    <property type="entry name" value="Sig_transdc_resp-reg_C-effctor"/>
</dbReference>
<dbReference type="InterPro" id="IPR036388">
    <property type="entry name" value="WH-like_DNA-bd_sf"/>
</dbReference>
<feature type="domain" description="VOC" evidence="1">
    <location>
        <begin position="93"/>
        <end position="204"/>
    </location>
</feature>
<dbReference type="Gene3D" id="1.10.10.10">
    <property type="entry name" value="Winged helix-like DNA-binding domain superfamily/Winged helix DNA-binding domain"/>
    <property type="match status" value="1"/>
</dbReference>
<keyword evidence="3" id="KW-1185">Reference proteome</keyword>
<dbReference type="SUPFAM" id="SSF54593">
    <property type="entry name" value="Glyoxalase/Bleomycin resistance protein/Dihydroxybiphenyl dioxygenase"/>
    <property type="match status" value="1"/>
</dbReference>
<dbReference type="Proteomes" id="UP001431449">
    <property type="component" value="Unassembled WGS sequence"/>
</dbReference>
<evidence type="ECO:0000313" key="3">
    <source>
        <dbReference type="Proteomes" id="UP001431449"/>
    </source>
</evidence>
<evidence type="ECO:0000259" key="1">
    <source>
        <dbReference type="PROSITE" id="PS51819"/>
    </source>
</evidence>
<gene>
    <name evidence="2" type="ORF">M0G41_18190</name>
</gene>
<dbReference type="InterPro" id="IPR004360">
    <property type="entry name" value="Glyas_Fos-R_dOase_dom"/>
</dbReference>
<comment type="caution">
    <text evidence="2">The sequence shown here is derived from an EMBL/GenBank/DDBJ whole genome shotgun (WGS) entry which is preliminary data.</text>
</comment>